<dbReference type="InterPro" id="IPR006061">
    <property type="entry name" value="SBP_1_CS"/>
</dbReference>
<organism evidence="5 6">
    <name type="scientific">Ruminiclostridium cellobioparum subsp. termitidis CT1112</name>
    <dbReference type="NCBI Taxonomy" id="1195236"/>
    <lineage>
        <taxon>Bacteria</taxon>
        <taxon>Bacillati</taxon>
        <taxon>Bacillota</taxon>
        <taxon>Clostridia</taxon>
        <taxon>Eubacteriales</taxon>
        <taxon>Oscillospiraceae</taxon>
        <taxon>Ruminiclostridium</taxon>
    </lineage>
</organism>
<dbReference type="Gene3D" id="3.40.190.10">
    <property type="entry name" value="Periplasmic binding protein-like II"/>
    <property type="match status" value="1"/>
</dbReference>
<evidence type="ECO:0000256" key="4">
    <source>
        <dbReference type="SAM" id="SignalP"/>
    </source>
</evidence>
<dbReference type="Proteomes" id="UP000014155">
    <property type="component" value="Unassembled WGS sequence"/>
</dbReference>
<comment type="caution">
    <text evidence="5">The sequence shown here is derived from an EMBL/GenBank/DDBJ whole genome shotgun (WGS) entry which is preliminary data.</text>
</comment>
<gene>
    <name evidence="5" type="ORF">CTER_3058</name>
</gene>
<keyword evidence="5" id="KW-0762">Sugar transport</keyword>
<evidence type="ECO:0000256" key="3">
    <source>
        <dbReference type="ARBA" id="ARBA00022729"/>
    </source>
</evidence>
<keyword evidence="6" id="KW-1185">Reference proteome</keyword>
<dbReference type="InterPro" id="IPR006059">
    <property type="entry name" value="SBP"/>
</dbReference>
<dbReference type="eggNOG" id="COG1653">
    <property type="taxonomic scope" value="Bacteria"/>
</dbReference>
<dbReference type="PANTHER" id="PTHR43649">
    <property type="entry name" value="ARABINOSE-BINDING PROTEIN-RELATED"/>
    <property type="match status" value="1"/>
</dbReference>
<protein>
    <submittedName>
        <fullName evidence="5">ABC-type sugar transport system, periplasmic component</fullName>
    </submittedName>
</protein>
<evidence type="ECO:0000313" key="5">
    <source>
        <dbReference type="EMBL" id="EMS71198.1"/>
    </source>
</evidence>
<dbReference type="Pfam" id="PF13416">
    <property type="entry name" value="SBP_bac_8"/>
    <property type="match status" value="1"/>
</dbReference>
<evidence type="ECO:0000256" key="2">
    <source>
        <dbReference type="ARBA" id="ARBA00022448"/>
    </source>
</evidence>
<feature type="chain" id="PRO_5004486849" evidence="4">
    <location>
        <begin position="28"/>
        <end position="442"/>
    </location>
</feature>
<accession>S0FRS3</accession>
<keyword evidence="2" id="KW-0813">Transport</keyword>
<dbReference type="PANTHER" id="PTHR43649:SF12">
    <property type="entry name" value="DIACETYLCHITOBIOSE BINDING PROTEIN DASA"/>
    <property type="match status" value="1"/>
</dbReference>
<reference evidence="5 6" key="1">
    <citation type="journal article" date="2013" name="Genome Announc.">
        <title>Draft Genome Sequence of the Cellulolytic, Mesophilic, Anaerobic Bacterium Clostridium termitidis Strain CT1112 (DSM 5398).</title>
        <authorList>
            <person name="Lal S."/>
            <person name="Ramachandran U."/>
            <person name="Zhang X."/>
            <person name="Munir R."/>
            <person name="Sparling R."/>
            <person name="Levin D.B."/>
        </authorList>
    </citation>
    <scope>NUCLEOTIDE SEQUENCE [LARGE SCALE GENOMIC DNA]</scope>
    <source>
        <strain evidence="5 6">CT1112</strain>
    </source>
</reference>
<dbReference type="RefSeq" id="WP_004626957.1">
    <property type="nucleotide sequence ID" value="NZ_AORV01000042.1"/>
</dbReference>
<dbReference type="STRING" id="1195236.CTER_3058"/>
<keyword evidence="3 4" id="KW-0732">Signal</keyword>
<dbReference type="GO" id="GO:0055085">
    <property type="term" value="P:transmembrane transport"/>
    <property type="evidence" value="ECO:0007669"/>
    <property type="project" value="InterPro"/>
</dbReference>
<evidence type="ECO:0000256" key="1">
    <source>
        <dbReference type="ARBA" id="ARBA00008520"/>
    </source>
</evidence>
<dbReference type="PROSITE" id="PS51257">
    <property type="entry name" value="PROKAR_LIPOPROTEIN"/>
    <property type="match status" value="1"/>
</dbReference>
<dbReference type="InterPro" id="IPR050490">
    <property type="entry name" value="Bact_solute-bd_prot1"/>
</dbReference>
<sequence length="442" mass="48144">MKKYFSLLLCVLIIVSLLGGCSGQSGASESTQSTGTNQAASTAGSGETKTITFGVGAGDLTNELVAGFEKANPDIKVEVVTNETATREQVIKTGIAAGDPVDLAQYWGTRLNTFSDIGMCTDLKSYLDADDGAWRKDITEAVLKTSTGINGEVWGIPISATYHVVFYNKTMMDKYGFKEPETWDEMTKIFETLKKDNIFGFTTNSVSMQDCMYGLTYSLLEEIKPGTAWSAANGDVSFVDTPESDAIKEVIELVKGWYNKGYWYPGEGGINTSPDDSNAGFAQGRCMFIFNYSGALGIHEASCDFDIGVMLKPVKKAGMKSYENMETDVYFIPSNAPKKNIDSSIKFIKYMTSQEGQQIVADTRTVPATTLNLNISEGLKELVGYSATGNIIAGLNPCRMGSKMQSFIKQEVFSGPCSNTRSIDDTLKEMENLRLVIKSQAK</sequence>
<comment type="similarity">
    <text evidence="1">Belongs to the bacterial solute-binding protein 1 family.</text>
</comment>
<dbReference type="PATRIC" id="fig|1195236.3.peg.3284"/>
<proteinExistence type="inferred from homology"/>
<dbReference type="PROSITE" id="PS01037">
    <property type="entry name" value="SBP_BACTERIAL_1"/>
    <property type="match status" value="1"/>
</dbReference>
<dbReference type="AlphaFoldDB" id="S0FRS3"/>
<dbReference type="SUPFAM" id="SSF53850">
    <property type="entry name" value="Periplasmic binding protein-like II"/>
    <property type="match status" value="1"/>
</dbReference>
<evidence type="ECO:0000313" key="6">
    <source>
        <dbReference type="Proteomes" id="UP000014155"/>
    </source>
</evidence>
<name>S0FRS3_RUMCE</name>
<dbReference type="EMBL" id="AORV01000042">
    <property type="protein sequence ID" value="EMS71198.1"/>
    <property type="molecule type" value="Genomic_DNA"/>
</dbReference>
<feature type="signal peptide" evidence="4">
    <location>
        <begin position="1"/>
        <end position="27"/>
    </location>
</feature>